<evidence type="ECO:0000259" key="1">
    <source>
        <dbReference type="Pfam" id="PF01636"/>
    </source>
</evidence>
<accession>A0ABR4A1B5</accession>
<protein>
    <recommendedName>
        <fullName evidence="1">Aminoglycoside phosphotransferase domain-containing protein</fullName>
    </recommendedName>
</protein>
<dbReference type="InterPro" id="IPR011009">
    <property type="entry name" value="Kinase-like_dom_sf"/>
</dbReference>
<dbReference type="PANTHER" id="PTHR21310">
    <property type="entry name" value="AMINOGLYCOSIDE PHOSPHOTRANSFERASE-RELATED-RELATED"/>
    <property type="match status" value="1"/>
</dbReference>
<organism evidence="2 3">
    <name type="scientific">Stereocaulon virgatum</name>
    <dbReference type="NCBI Taxonomy" id="373712"/>
    <lineage>
        <taxon>Eukaryota</taxon>
        <taxon>Fungi</taxon>
        <taxon>Dikarya</taxon>
        <taxon>Ascomycota</taxon>
        <taxon>Pezizomycotina</taxon>
        <taxon>Lecanoromycetes</taxon>
        <taxon>OSLEUM clade</taxon>
        <taxon>Lecanoromycetidae</taxon>
        <taxon>Lecanorales</taxon>
        <taxon>Lecanorineae</taxon>
        <taxon>Stereocaulaceae</taxon>
        <taxon>Stereocaulon</taxon>
    </lineage>
</organism>
<dbReference type="PANTHER" id="PTHR21310:SF59">
    <property type="entry name" value="AMINOGLYCOSIDE PHOSPHOTRANSFERASE DOMAIN-CONTAINING PROTEIN"/>
    <property type="match status" value="1"/>
</dbReference>
<dbReference type="EMBL" id="JBEFKJ010000025">
    <property type="protein sequence ID" value="KAL2039418.1"/>
    <property type="molecule type" value="Genomic_DNA"/>
</dbReference>
<dbReference type="InterPro" id="IPR051678">
    <property type="entry name" value="AGP_Transferase"/>
</dbReference>
<sequence>MYLPPIITLISVDHLAMGYCQFPPSFAFDDSVIQKMLQDILMYSRLTVVRTEHLSNHLHRICLVNLSNGSKVALKLSPSPSTDLLRHERNSLETEASVLTLLTNSSLPIPRALRYDRNGMRLESPFLLTTHLPGIAYADAQPYLTRTERREIELQLRTFRSTVSQRVSHKFGPVALVVSGKGFSSWREAFRSMIESVLMDGEDRNVHIPYIEIREAVLKWGKALDEVREARLVVMALGRPENVLIDRKTNNITGLLDFGQATWGDPALAELETYPGTKGLLYTCYHAIIAIIANHYRPQRDAKELDARKTLTTTLAELAVEKRG</sequence>
<proteinExistence type="predicted"/>
<dbReference type="InterPro" id="IPR002575">
    <property type="entry name" value="Aminoglycoside_PTrfase"/>
</dbReference>
<dbReference type="SUPFAM" id="SSF56112">
    <property type="entry name" value="Protein kinase-like (PK-like)"/>
    <property type="match status" value="1"/>
</dbReference>
<keyword evidence="3" id="KW-1185">Reference proteome</keyword>
<dbReference type="Pfam" id="PF01636">
    <property type="entry name" value="APH"/>
    <property type="match status" value="1"/>
</dbReference>
<evidence type="ECO:0000313" key="3">
    <source>
        <dbReference type="Proteomes" id="UP001590950"/>
    </source>
</evidence>
<evidence type="ECO:0000313" key="2">
    <source>
        <dbReference type="EMBL" id="KAL2039418.1"/>
    </source>
</evidence>
<feature type="domain" description="Aminoglycoside phosphotransferase" evidence="1">
    <location>
        <begin position="60"/>
        <end position="267"/>
    </location>
</feature>
<name>A0ABR4A1B5_9LECA</name>
<gene>
    <name evidence="2" type="ORF">N7G274_007690</name>
</gene>
<comment type="caution">
    <text evidence="2">The sequence shown here is derived from an EMBL/GenBank/DDBJ whole genome shotgun (WGS) entry which is preliminary data.</text>
</comment>
<dbReference type="Gene3D" id="3.30.200.150">
    <property type="match status" value="1"/>
</dbReference>
<dbReference type="Proteomes" id="UP001590950">
    <property type="component" value="Unassembled WGS sequence"/>
</dbReference>
<reference evidence="2 3" key="1">
    <citation type="submission" date="2024-09" db="EMBL/GenBank/DDBJ databases">
        <title>Rethinking Asexuality: The Enigmatic Case of Functional Sexual Genes in Lepraria (Stereocaulaceae).</title>
        <authorList>
            <person name="Doellman M."/>
            <person name="Sun Y."/>
            <person name="Barcenas-Pena A."/>
            <person name="Lumbsch H.T."/>
            <person name="Grewe F."/>
        </authorList>
    </citation>
    <scope>NUCLEOTIDE SEQUENCE [LARGE SCALE GENOMIC DNA]</scope>
    <source>
        <strain evidence="2 3">Mercado 3170</strain>
    </source>
</reference>
<dbReference type="Gene3D" id="3.90.1200.10">
    <property type="match status" value="1"/>
</dbReference>